<keyword evidence="3" id="KW-1185">Reference proteome</keyword>
<protein>
    <submittedName>
        <fullName evidence="2">MCE family protein</fullName>
    </submittedName>
</protein>
<name>A0ABX6IG07_9ACTN</name>
<gene>
    <name evidence="2" type="ORF">GII31_04650</name>
</gene>
<dbReference type="InterPro" id="IPR003399">
    <property type="entry name" value="Mce/MlaD"/>
</dbReference>
<accession>A0ABX6IG07</accession>
<evidence type="ECO:0000313" key="3">
    <source>
        <dbReference type="Proteomes" id="UP001059836"/>
    </source>
</evidence>
<dbReference type="PANTHER" id="PTHR33371:SF4">
    <property type="entry name" value="INTERMEMBRANE PHOSPHOLIPID TRANSPORT SYSTEM BINDING PROTEIN MLAD"/>
    <property type="match status" value="1"/>
</dbReference>
<proteinExistence type="predicted"/>
<dbReference type="RefSeq" id="WP_213247249.1">
    <property type="nucleotide sequence ID" value="NZ_CP045806.1"/>
</dbReference>
<feature type="domain" description="Mce/MlaD" evidence="1">
    <location>
        <begin position="31"/>
        <end position="105"/>
    </location>
</feature>
<dbReference type="InterPro" id="IPR052336">
    <property type="entry name" value="MlaD_Phospholipid_Transporter"/>
</dbReference>
<dbReference type="PANTHER" id="PTHR33371">
    <property type="entry name" value="INTERMEMBRANE PHOSPHOLIPID TRANSPORT SYSTEM BINDING PROTEIN MLAD-RELATED"/>
    <property type="match status" value="1"/>
</dbReference>
<dbReference type="Pfam" id="PF02470">
    <property type="entry name" value="MlaD"/>
    <property type="match status" value="1"/>
</dbReference>
<evidence type="ECO:0000313" key="2">
    <source>
        <dbReference type="EMBL" id="QHN34296.1"/>
    </source>
</evidence>
<dbReference type="NCBIfam" id="TIGR00996">
    <property type="entry name" value="Mtu_fam_mce"/>
    <property type="match status" value="1"/>
</dbReference>
<dbReference type="EMBL" id="CP045809">
    <property type="protein sequence ID" value="QHN34296.1"/>
    <property type="molecule type" value="Genomic_DNA"/>
</dbReference>
<organism evidence="2 3">
    <name type="scientific">Gordonia pseudamarae</name>
    <dbReference type="NCBI Taxonomy" id="2831662"/>
    <lineage>
        <taxon>Bacteria</taxon>
        <taxon>Bacillati</taxon>
        <taxon>Actinomycetota</taxon>
        <taxon>Actinomycetes</taxon>
        <taxon>Mycobacteriales</taxon>
        <taxon>Gordoniaceae</taxon>
        <taxon>Gordonia</taxon>
    </lineage>
</organism>
<dbReference type="InterPro" id="IPR005693">
    <property type="entry name" value="Mce"/>
</dbReference>
<dbReference type="Proteomes" id="UP001059836">
    <property type="component" value="Chromosome"/>
</dbReference>
<sequence length="361" mass="38196">MKTLVKVAVALAVVAVLVVGAARMWLDKDQTIDVVAKFDSTAGLYEGNAVAVLGMTVGKVTSITHRGSYVEVRMRIDADTPVPADVTAVTVSTSVLTDRHVELTPVYDGGPRLAAGQVIDDTRVPVELDRTLAMTEDLARSLQGDGTGGGPVAELLSTASALTDGNGPDIRSALTTLSQALAVGDDGGDRTRESITETVKNLSALSQAAADNDKLIRGFGSSVHQISDLFADQRIGWGTTGAQINAILGEATEILTTRRDHLAQTVSGAQTVTRALVDYRRQLQEFLNVTPLLMDNVWNVIDIPRGAARVHGVLDHVATHGTLMKEICNALQMKDRGCATGTPRDFGPDFGLSSMLEGLAR</sequence>
<evidence type="ECO:0000259" key="1">
    <source>
        <dbReference type="Pfam" id="PF02470"/>
    </source>
</evidence>
<reference evidence="2" key="1">
    <citation type="journal article" date="2021" name="Nat. Microbiol.">
        <title>Cocultivation of an ultrasmall environmental parasitic bacterium with lytic ability against bacteria associated with wastewater foams.</title>
        <authorList>
            <person name="Batinovic S."/>
            <person name="Rose J.J.A."/>
            <person name="Ratcliffe J."/>
            <person name="Seviour R.J."/>
            <person name="Petrovski S."/>
        </authorList>
    </citation>
    <scope>NUCLEOTIDE SEQUENCE</scope>
    <source>
        <strain evidence="2">CON9</strain>
    </source>
</reference>